<dbReference type="OrthoDB" id="5289737at2"/>
<dbReference type="Proteomes" id="UP000007382">
    <property type="component" value="Chromosome"/>
</dbReference>
<reference evidence="1 2" key="1">
    <citation type="journal article" date="2012" name="J. Bacteriol.">
        <title>Complete Genome Sequence of Leptospirillum ferrooxidans Strain C2-3, Isolated from a Fresh Volcanic Ash Deposit on the Island of Miyake, Japan.</title>
        <authorList>
            <person name="Fujimura R."/>
            <person name="Sato Y."/>
            <person name="Nishizawa T."/>
            <person name="Oshima K."/>
            <person name="Kim S.-W."/>
            <person name="Hattori M."/>
            <person name="Kamijo T."/>
            <person name="Ohta H."/>
        </authorList>
    </citation>
    <scope>NUCLEOTIDE SEQUENCE [LARGE SCALE GENOMIC DNA]</scope>
    <source>
        <strain evidence="1 2">C2-3</strain>
    </source>
</reference>
<dbReference type="KEGG" id="lfc:LFE_1570"/>
<dbReference type="eggNOG" id="COG3547">
    <property type="taxonomic scope" value="Bacteria"/>
</dbReference>
<reference evidence="2" key="2">
    <citation type="submission" date="2012-03" db="EMBL/GenBank/DDBJ databases">
        <title>The complete genome sequence of the pioneer microbe on fresh volcanic deposit, Leptospirillum ferrooxidans strain C2-3.</title>
        <authorList>
            <person name="Fujimura R."/>
            <person name="Sato Y."/>
            <person name="Nishizawa T."/>
            <person name="Nanba K."/>
            <person name="Oshima K."/>
            <person name="Hattori M."/>
            <person name="Kamijo T."/>
            <person name="Ohta H."/>
        </authorList>
    </citation>
    <scope>NUCLEOTIDE SEQUENCE [LARGE SCALE GENOMIC DNA]</scope>
    <source>
        <strain evidence="2">C2-3</strain>
    </source>
</reference>
<evidence type="ECO:0000313" key="2">
    <source>
        <dbReference type="Proteomes" id="UP000007382"/>
    </source>
</evidence>
<sequence length="91" mass="10213">MLISARQGLINDRTALVNRTRAFLLERGFVLPLGIAALQNRLPELLDDGANSLTLVTRTLIRELQAQIRSQTEKIGEIDAIVNRKIDLTLY</sequence>
<dbReference type="STRING" id="1162668.LFE_1570"/>
<gene>
    <name evidence="1" type="ordered locus">LFE_1570</name>
</gene>
<organism evidence="1 2">
    <name type="scientific">Leptospirillum ferrooxidans (strain C2-3)</name>
    <dbReference type="NCBI Taxonomy" id="1162668"/>
    <lineage>
        <taxon>Bacteria</taxon>
        <taxon>Pseudomonadati</taxon>
        <taxon>Nitrospirota</taxon>
        <taxon>Nitrospiria</taxon>
        <taxon>Nitrospirales</taxon>
        <taxon>Nitrospiraceae</taxon>
        <taxon>Leptospirillum</taxon>
    </lineage>
</organism>
<dbReference type="PATRIC" id="fig|1162668.3.peg.1866"/>
<name>I0IPQ3_LEPFC</name>
<keyword evidence="2" id="KW-1185">Reference proteome</keyword>
<dbReference type="EMBL" id="AP012342">
    <property type="protein sequence ID" value="BAM07252.1"/>
    <property type="molecule type" value="Genomic_DNA"/>
</dbReference>
<dbReference type="AlphaFoldDB" id="I0IPQ3"/>
<dbReference type="RefSeq" id="WP_014449739.1">
    <property type="nucleotide sequence ID" value="NC_017094.1"/>
</dbReference>
<evidence type="ECO:0000313" key="1">
    <source>
        <dbReference type="EMBL" id="BAM07252.1"/>
    </source>
</evidence>
<protein>
    <submittedName>
        <fullName evidence="1">Transposase</fullName>
    </submittedName>
</protein>
<dbReference type="HOGENOM" id="CLU_2423335_0_0_0"/>
<accession>I0IPQ3</accession>
<proteinExistence type="predicted"/>